<evidence type="ECO:0000313" key="1">
    <source>
        <dbReference type="EMBL" id="ANU62613.1"/>
    </source>
</evidence>
<dbReference type="KEGG" id="pary:A4V02_01940"/>
<protein>
    <submittedName>
        <fullName evidence="1">Uncharacterized protein</fullName>
    </submittedName>
</protein>
<dbReference type="Proteomes" id="UP000186351">
    <property type="component" value="Chromosome"/>
</dbReference>
<gene>
    <name evidence="1" type="ORF">A4V02_01940</name>
</gene>
<evidence type="ECO:0000313" key="2">
    <source>
        <dbReference type="Proteomes" id="UP000186351"/>
    </source>
</evidence>
<sequence>MMSGNIRRLKVIAEGLGELCKDVVFVGGSVAELYADDPAATDIRPTMDVDCVIELATYGSLQDFEQMLRDRKFVNDIESGVICRWKYNGEIVDIMPDRDSILGFTNRWYHPGFKHREEVIVDNLTIYILPPLYYVATKIEAVRGRGGEDLRFSHDFEDLVYVLNNRQDIAELFDNENNSDLTDYLSSWTKEMLSRQNCREEIECMLPYGDYDRVDYIIEILNHFSR</sequence>
<reference evidence="2" key="1">
    <citation type="submission" date="2016-04" db="EMBL/GenBank/DDBJ databases">
        <title>Complete Genome Sequences of Twelve Strains of a Stable Defined Moderately Diverse Mouse Microbiota 2 (sDMDMm2).</title>
        <authorList>
            <person name="Uchimura Y."/>
            <person name="Wyss M."/>
            <person name="Brugiroux S."/>
            <person name="Limenitakis J.P."/>
            <person name="Stecher B."/>
            <person name="McCoy K.D."/>
            <person name="Macpherson A.J."/>
        </authorList>
    </citation>
    <scope>NUCLEOTIDE SEQUENCE [LARGE SCALE GENOMIC DNA]</scope>
    <source>
        <strain evidence="2">YL27</strain>
    </source>
</reference>
<dbReference type="EMBL" id="CP015402">
    <property type="protein sequence ID" value="ANU62613.1"/>
    <property type="molecule type" value="Genomic_DNA"/>
</dbReference>
<dbReference type="GeneID" id="65535599"/>
<dbReference type="AlphaFoldDB" id="A0A1B1S737"/>
<organism evidence="1 2">
    <name type="scientific">Muribaculum intestinale</name>
    <dbReference type="NCBI Taxonomy" id="1796646"/>
    <lineage>
        <taxon>Bacteria</taxon>
        <taxon>Pseudomonadati</taxon>
        <taxon>Bacteroidota</taxon>
        <taxon>Bacteroidia</taxon>
        <taxon>Bacteroidales</taxon>
        <taxon>Muribaculaceae</taxon>
        <taxon>Muribaculum</taxon>
    </lineage>
</organism>
<dbReference type="OrthoDB" id="114489at2"/>
<proteinExistence type="predicted"/>
<accession>A0A1B1S737</accession>
<name>A0A1B1S737_9BACT</name>
<accession>A0A1Z2XEM9</accession>
<dbReference type="RefSeq" id="WP_084273926.1">
    <property type="nucleotide sequence ID" value="NZ_CAPFUP010000114.1"/>
</dbReference>
<dbReference type="STRING" id="1796646.A4V02_01940"/>
<keyword evidence="2" id="KW-1185">Reference proteome</keyword>